<dbReference type="PANTHER" id="PTHR28052">
    <property type="entry name" value="UPF0545 PROTEIN C22ORF39"/>
    <property type="match status" value="1"/>
</dbReference>
<dbReference type="EMBL" id="QEAN01000163">
    <property type="protein sequence ID" value="TPX44934.1"/>
    <property type="molecule type" value="Genomic_DNA"/>
</dbReference>
<evidence type="ECO:0000313" key="2">
    <source>
        <dbReference type="EMBL" id="TPX44934.1"/>
    </source>
</evidence>
<reference evidence="4 5" key="1">
    <citation type="journal article" date="2019" name="Sci. Rep.">
        <title>Comparative genomics of chytrid fungi reveal insights into the obligate biotrophic and pathogenic lifestyle of Synchytrium endobioticum.</title>
        <authorList>
            <person name="van de Vossenberg B.T.L.H."/>
            <person name="Warris S."/>
            <person name="Nguyen H.D.T."/>
            <person name="van Gent-Pelzer M.P.E."/>
            <person name="Joly D.L."/>
            <person name="van de Geest H.C."/>
            <person name="Bonants P.J.M."/>
            <person name="Smith D.S."/>
            <person name="Levesque C.A."/>
            <person name="van der Lee T.A.J."/>
        </authorList>
    </citation>
    <scope>NUCLEOTIDE SEQUENCE [LARGE SCALE GENOMIC DNA]</scope>
    <source>
        <strain evidence="3 5">LEV6574</strain>
        <strain evidence="2 4">MB42</strain>
    </source>
</reference>
<evidence type="ECO:0000313" key="5">
    <source>
        <dbReference type="Proteomes" id="UP000320475"/>
    </source>
</evidence>
<keyword evidence="4" id="KW-1185">Reference proteome</keyword>
<feature type="compositionally biased region" description="Polar residues" evidence="1">
    <location>
        <begin position="109"/>
        <end position="121"/>
    </location>
</feature>
<evidence type="ECO:0000256" key="1">
    <source>
        <dbReference type="SAM" id="MobiDB-lite"/>
    </source>
</evidence>
<dbReference type="Pfam" id="PF11326">
    <property type="entry name" value="PANTS-like"/>
    <property type="match status" value="1"/>
</dbReference>
<dbReference type="Proteomes" id="UP000317494">
    <property type="component" value="Unassembled WGS sequence"/>
</dbReference>
<dbReference type="InterPro" id="IPR021475">
    <property type="entry name" value="Pants/Emi1-like"/>
</dbReference>
<feature type="region of interest" description="Disordered" evidence="1">
    <location>
        <begin position="98"/>
        <end position="121"/>
    </location>
</feature>
<dbReference type="EMBL" id="QEAM01000018">
    <property type="protein sequence ID" value="TPX50408.1"/>
    <property type="molecule type" value="Genomic_DNA"/>
</dbReference>
<protein>
    <recommendedName>
        <fullName evidence="6">Early meiotic induction protein 1</fullName>
    </recommendedName>
</protein>
<accession>A0A507D0F7</accession>
<dbReference type="PANTHER" id="PTHR28052:SF1">
    <property type="entry name" value="UPF0545 PROTEIN C22ORF39"/>
    <property type="match status" value="1"/>
</dbReference>
<evidence type="ECO:0000313" key="3">
    <source>
        <dbReference type="EMBL" id="TPX50408.1"/>
    </source>
</evidence>
<sequence>MSSKKTLPDGKVEYECSAWAAMDALQLCFTPLPQLRHYYRYGAWKSCSAYRKEFVFCLQMKGKSHEDAQDLIKEYHEDKLKKKFQQRSSVGVWQIRDKPPADFPPPLSSIPTNFQTDTPSL</sequence>
<proteinExistence type="predicted"/>
<comment type="caution">
    <text evidence="2">The sequence shown here is derived from an EMBL/GenBank/DDBJ whole genome shotgun (WGS) entry which is preliminary data.</text>
</comment>
<name>A0A507D0F7_9FUNG</name>
<dbReference type="OrthoDB" id="2017405at2759"/>
<gene>
    <name evidence="3" type="ORF">SeLEV6574_g00894</name>
    <name evidence="2" type="ORF">SeMB42_g04161</name>
</gene>
<dbReference type="Proteomes" id="UP000320475">
    <property type="component" value="Unassembled WGS sequence"/>
</dbReference>
<dbReference type="VEuPathDB" id="FungiDB:SeMB42_g04161"/>
<evidence type="ECO:0000313" key="4">
    <source>
        <dbReference type="Proteomes" id="UP000317494"/>
    </source>
</evidence>
<evidence type="ECO:0008006" key="6">
    <source>
        <dbReference type="Google" id="ProtNLM"/>
    </source>
</evidence>
<organism evidence="2 4">
    <name type="scientific">Synchytrium endobioticum</name>
    <dbReference type="NCBI Taxonomy" id="286115"/>
    <lineage>
        <taxon>Eukaryota</taxon>
        <taxon>Fungi</taxon>
        <taxon>Fungi incertae sedis</taxon>
        <taxon>Chytridiomycota</taxon>
        <taxon>Chytridiomycota incertae sedis</taxon>
        <taxon>Chytridiomycetes</taxon>
        <taxon>Synchytriales</taxon>
        <taxon>Synchytriaceae</taxon>
        <taxon>Synchytrium</taxon>
    </lineage>
</organism>
<dbReference type="AlphaFoldDB" id="A0A507D0F7"/>
<dbReference type="STRING" id="286115.A0A507D0F7"/>